<gene>
    <name evidence="2" type="ORF">PtA15_8A196</name>
</gene>
<sequence length="489" mass="53037">MPFAQTPTTTATKMTTGWASSCPLTETVPPRATEQASNACYADLTSDPTTPSTQPHSMALAQQTVPATGRAGPLYQPAVRDFLDGRRCLGEWGTLLVYFLVPRVPEVSYNNEKTFEGDSTTRLSFEALEPAWFAFSARINLAMATKTSSFCPHTNTINVVVKDLLSAGSPIKCPNGTLVCWKMITTSETRSFLFLNPSPGLFNMPPHSAAHIVPPQHQYGLNRPILNPCGSIPSPSQHSLLLRSGHSAPIIDNLEDAASQNPQPNSPAGIPQVQPPASTSLTERPTKKRKRTTNDDDSASPQSIKVLLQKSYNELRLALKGPNCWNLFLKTPEARAIFKEVGGVDDDSAMKKVSELWKKLTPEEKKASAKHLDDGLTDEERALDEDESGELILPEEPFSLAPSGQVGGGVTSVRSEVSLKNDYHCVQKCVNEFIEKATSVAATHNAQFVVFAVSTHLGASSYQISQSTPGANVFLNYAKDVNAEKHYAA</sequence>
<feature type="region of interest" description="Disordered" evidence="1">
    <location>
        <begin position="256"/>
        <end position="302"/>
    </location>
</feature>
<accession>A0ABY7CS36</accession>
<dbReference type="EMBL" id="CP110428">
    <property type="protein sequence ID" value="WAQ87292.1"/>
    <property type="molecule type" value="Genomic_DNA"/>
</dbReference>
<evidence type="ECO:0008006" key="4">
    <source>
        <dbReference type="Google" id="ProtNLM"/>
    </source>
</evidence>
<dbReference type="RefSeq" id="XP_053022847.1">
    <property type="nucleotide sequence ID" value="XM_053171599.1"/>
</dbReference>
<protein>
    <recommendedName>
        <fullName evidence="4">HMG box domain-containing protein</fullName>
    </recommendedName>
</protein>
<feature type="compositionally biased region" description="Low complexity" evidence="1">
    <location>
        <begin position="1"/>
        <end position="16"/>
    </location>
</feature>
<evidence type="ECO:0000313" key="3">
    <source>
        <dbReference type="Proteomes" id="UP001164743"/>
    </source>
</evidence>
<keyword evidence="3" id="KW-1185">Reference proteome</keyword>
<proteinExistence type="predicted"/>
<feature type="region of interest" description="Disordered" evidence="1">
    <location>
        <begin position="1"/>
        <end position="36"/>
    </location>
</feature>
<dbReference type="GeneID" id="77812494"/>
<reference evidence="2" key="1">
    <citation type="submission" date="2022-10" db="EMBL/GenBank/DDBJ databases">
        <title>Puccinia triticina Genome sequencing and assembly.</title>
        <authorList>
            <person name="Li C."/>
        </authorList>
    </citation>
    <scope>NUCLEOTIDE SEQUENCE</scope>
    <source>
        <strain evidence="2">Pt15</strain>
    </source>
</reference>
<organism evidence="2 3">
    <name type="scientific">Puccinia triticina</name>
    <dbReference type="NCBI Taxonomy" id="208348"/>
    <lineage>
        <taxon>Eukaryota</taxon>
        <taxon>Fungi</taxon>
        <taxon>Dikarya</taxon>
        <taxon>Basidiomycota</taxon>
        <taxon>Pucciniomycotina</taxon>
        <taxon>Pucciniomycetes</taxon>
        <taxon>Pucciniales</taxon>
        <taxon>Pucciniaceae</taxon>
        <taxon>Puccinia</taxon>
    </lineage>
</organism>
<dbReference type="CDD" id="cd00084">
    <property type="entry name" value="HMG-box_SF"/>
    <property type="match status" value="1"/>
</dbReference>
<dbReference type="Proteomes" id="UP001164743">
    <property type="component" value="Chromosome 8A"/>
</dbReference>
<evidence type="ECO:0000256" key="1">
    <source>
        <dbReference type="SAM" id="MobiDB-lite"/>
    </source>
</evidence>
<evidence type="ECO:0000313" key="2">
    <source>
        <dbReference type="EMBL" id="WAQ87292.1"/>
    </source>
</evidence>
<name>A0ABY7CS36_9BASI</name>